<reference evidence="1" key="1">
    <citation type="submission" date="2018-02" db="EMBL/GenBank/DDBJ databases">
        <authorList>
            <person name="Cohen D.B."/>
            <person name="Kent A.D."/>
        </authorList>
    </citation>
    <scope>NUCLEOTIDE SEQUENCE</scope>
</reference>
<organism evidence="1">
    <name type="scientific">Fagus sylvatica</name>
    <name type="common">Beechnut</name>
    <dbReference type="NCBI Taxonomy" id="28930"/>
    <lineage>
        <taxon>Eukaryota</taxon>
        <taxon>Viridiplantae</taxon>
        <taxon>Streptophyta</taxon>
        <taxon>Embryophyta</taxon>
        <taxon>Tracheophyta</taxon>
        <taxon>Spermatophyta</taxon>
        <taxon>Magnoliopsida</taxon>
        <taxon>eudicotyledons</taxon>
        <taxon>Gunneridae</taxon>
        <taxon>Pentapetalae</taxon>
        <taxon>rosids</taxon>
        <taxon>fabids</taxon>
        <taxon>Fagales</taxon>
        <taxon>Fagaceae</taxon>
        <taxon>Fagus</taxon>
    </lineage>
</organism>
<name>A0A2N9F069_FAGSY</name>
<accession>A0A2N9F069</accession>
<gene>
    <name evidence="1" type="ORF">FSB_LOCUS8380</name>
</gene>
<proteinExistence type="predicted"/>
<protein>
    <submittedName>
        <fullName evidence="1">Uncharacterized protein</fullName>
    </submittedName>
</protein>
<sequence>MLSLSQLSPSVVTAVVMTDWLGTGAAEQIWRSTWAHGGYDLRQVISR</sequence>
<evidence type="ECO:0000313" key="1">
    <source>
        <dbReference type="EMBL" id="SPC80498.1"/>
    </source>
</evidence>
<dbReference type="AlphaFoldDB" id="A0A2N9F069"/>
<dbReference type="EMBL" id="OIVN01000452">
    <property type="protein sequence ID" value="SPC80498.1"/>
    <property type="molecule type" value="Genomic_DNA"/>
</dbReference>